<dbReference type="AlphaFoldDB" id="A0A835JFD2"/>
<organism evidence="1 2">
    <name type="scientific">Salix dunnii</name>
    <dbReference type="NCBI Taxonomy" id="1413687"/>
    <lineage>
        <taxon>Eukaryota</taxon>
        <taxon>Viridiplantae</taxon>
        <taxon>Streptophyta</taxon>
        <taxon>Embryophyta</taxon>
        <taxon>Tracheophyta</taxon>
        <taxon>Spermatophyta</taxon>
        <taxon>Magnoliopsida</taxon>
        <taxon>eudicotyledons</taxon>
        <taxon>Gunneridae</taxon>
        <taxon>Pentapetalae</taxon>
        <taxon>rosids</taxon>
        <taxon>fabids</taxon>
        <taxon>Malpighiales</taxon>
        <taxon>Salicaceae</taxon>
        <taxon>Saliceae</taxon>
        <taxon>Salix</taxon>
    </lineage>
</organism>
<sequence>MDIKVSLGLAKLPNPARGSRLAGKAMFSVPRKLCYLGFPSSSKDVYLCYASVPKLFDKQESLQLQIIKSPPCAGSKCSVVGDVPFMVTSLLMITRWICTKVALSTIPL</sequence>
<dbReference type="EMBL" id="JADGMS010000015">
    <property type="protein sequence ID" value="KAF9667334.1"/>
    <property type="molecule type" value="Genomic_DNA"/>
</dbReference>
<evidence type="ECO:0000313" key="1">
    <source>
        <dbReference type="EMBL" id="KAF9667334.1"/>
    </source>
</evidence>
<name>A0A835JFD2_9ROSI</name>
<accession>A0A835JFD2</accession>
<dbReference type="Proteomes" id="UP000657918">
    <property type="component" value="Unassembled WGS sequence"/>
</dbReference>
<comment type="caution">
    <text evidence="1">The sequence shown here is derived from an EMBL/GenBank/DDBJ whole genome shotgun (WGS) entry which is preliminary data.</text>
</comment>
<proteinExistence type="predicted"/>
<reference evidence="1 2" key="1">
    <citation type="submission" date="2020-10" db="EMBL/GenBank/DDBJ databases">
        <title>Plant Genome Project.</title>
        <authorList>
            <person name="Zhang R.-G."/>
        </authorList>
    </citation>
    <scope>NUCLEOTIDE SEQUENCE [LARGE SCALE GENOMIC DNA]</scope>
    <source>
        <strain evidence="1">FAFU-HL-1</strain>
        <tissue evidence="1">Leaf</tissue>
    </source>
</reference>
<protein>
    <submittedName>
        <fullName evidence="1">Uncharacterized protein</fullName>
    </submittedName>
</protein>
<keyword evidence="2" id="KW-1185">Reference proteome</keyword>
<evidence type="ECO:0000313" key="2">
    <source>
        <dbReference type="Proteomes" id="UP000657918"/>
    </source>
</evidence>
<gene>
    <name evidence="1" type="ORF">SADUNF_Sadunf15G0012100</name>
</gene>